<comment type="caution">
    <text evidence="3">The sequence shown here is derived from an EMBL/GenBank/DDBJ whole genome shotgun (WGS) entry which is preliminary data.</text>
</comment>
<keyword evidence="4" id="KW-1185">Reference proteome</keyword>
<dbReference type="RefSeq" id="XP_066668961.1">
    <property type="nucleotide sequence ID" value="XM_066810038.1"/>
</dbReference>
<organism evidence="3 4">
    <name type="scientific">Apiospora hydei</name>
    <dbReference type="NCBI Taxonomy" id="1337664"/>
    <lineage>
        <taxon>Eukaryota</taxon>
        <taxon>Fungi</taxon>
        <taxon>Dikarya</taxon>
        <taxon>Ascomycota</taxon>
        <taxon>Pezizomycotina</taxon>
        <taxon>Sordariomycetes</taxon>
        <taxon>Xylariomycetidae</taxon>
        <taxon>Amphisphaeriales</taxon>
        <taxon>Apiosporaceae</taxon>
        <taxon>Apiospora</taxon>
    </lineage>
</organism>
<evidence type="ECO:0000313" key="3">
    <source>
        <dbReference type="EMBL" id="KAK8084452.1"/>
    </source>
</evidence>
<evidence type="ECO:0000313" key="4">
    <source>
        <dbReference type="Proteomes" id="UP001433268"/>
    </source>
</evidence>
<dbReference type="CDD" id="cd19481">
    <property type="entry name" value="RecA-like_protease"/>
    <property type="match status" value="1"/>
</dbReference>
<evidence type="ECO:0000256" key="1">
    <source>
        <dbReference type="SAM" id="MobiDB-lite"/>
    </source>
</evidence>
<dbReference type="InterPro" id="IPR003593">
    <property type="entry name" value="AAA+_ATPase"/>
</dbReference>
<dbReference type="Gene3D" id="3.40.50.300">
    <property type="entry name" value="P-loop containing nucleotide triphosphate hydrolases"/>
    <property type="match status" value="1"/>
</dbReference>
<dbReference type="PANTHER" id="PTHR46411:SF3">
    <property type="entry name" value="AAA+ ATPASE DOMAIN-CONTAINING PROTEIN"/>
    <property type="match status" value="1"/>
</dbReference>
<dbReference type="InterPro" id="IPR054289">
    <property type="entry name" value="DUF7025"/>
</dbReference>
<name>A0ABR1WLR3_9PEZI</name>
<dbReference type="GeneID" id="92043098"/>
<proteinExistence type="predicted"/>
<dbReference type="InterPro" id="IPR003959">
    <property type="entry name" value="ATPase_AAA_core"/>
</dbReference>
<feature type="domain" description="AAA+ ATPase" evidence="2">
    <location>
        <begin position="444"/>
        <end position="569"/>
    </location>
</feature>
<reference evidence="3 4" key="1">
    <citation type="submission" date="2023-01" db="EMBL/GenBank/DDBJ databases">
        <title>Analysis of 21 Apiospora genomes using comparative genomics revels a genus with tremendous synthesis potential of carbohydrate active enzymes and secondary metabolites.</title>
        <authorList>
            <person name="Sorensen T."/>
        </authorList>
    </citation>
    <scope>NUCLEOTIDE SEQUENCE [LARGE SCALE GENOMIC DNA]</scope>
    <source>
        <strain evidence="3 4">CBS 114990</strain>
    </source>
</reference>
<accession>A0ABR1WLR3</accession>
<dbReference type="Pfam" id="PF22942">
    <property type="entry name" value="DUF7025"/>
    <property type="match status" value="1"/>
</dbReference>
<feature type="compositionally biased region" description="Basic and acidic residues" evidence="1">
    <location>
        <begin position="63"/>
        <end position="77"/>
    </location>
</feature>
<dbReference type="EMBL" id="JAQQWN010000005">
    <property type="protein sequence ID" value="KAK8084452.1"/>
    <property type="molecule type" value="Genomic_DNA"/>
</dbReference>
<feature type="region of interest" description="Disordered" evidence="1">
    <location>
        <begin position="1"/>
        <end position="89"/>
    </location>
</feature>
<dbReference type="SMART" id="SM00382">
    <property type="entry name" value="AAA"/>
    <property type="match status" value="1"/>
</dbReference>
<dbReference type="PANTHER" id="PTHR46411">
    <property type="entry name" value="FAMILY ATPASE, PUTATIVE-RELATED"/>
    <property type="match status" value="1"/>
</dbReference>
<dbReference type="SUPFAM" id="SSF52540">
    <property type="entry name" value="P-loop containing nucleoside triphosphate hydrolases"/>
    <property type="match status" value="1"/>
</dbReference>
<dbReference type="Pfam" id="PF00004">
    <property type="entry name" value="AAA"/>
    <property type="match status" value="1"/>
</dbReference>
<protein>
    <submittedName>
        <fullName evidence="3">AAA family ATPase</fullName>
    </submittedName>
</protein>
<dbReference type="InterPro" id="IPR027417">
    <property type="entry name" value="P-loop_NTPase"/>
</dbReference>
<sequence>MASPSSVLPFRSSWRAPPNDPTDARNEVQPTNGIDPVPAPVESEEFDFNHFPTSLKGEDDYDSKEIRSTNDIDRLLDPAESEDDYGSDGDECELHIYEARFDTRGERVVLRAGTKRYLGTPAKKKSHRASLVVTRHYSRWNPQKVHYTELEVQSKHIIVALRKVIGTYQGIDFTSKTVSIMEPPRCLFHYRDKLRQHAEASGDQELKEHMHLILQYTERVLSQEIKMFDSFLSGRLLAPEIEHSQIWMLFSPGCLVYEETNLGGKLSRLRSIEEEKDPKTYRVVSWILYTEHVRQVYGKIGLAHHQIKIGHYDGRRPIFGLSAIPLHFHPEEDRIRQDHLKQGRCHPAGFILGSQAYDSTEKASQNLSEEEVMTCSSLIRGISLESRSWCYFRVNDITEVAYNDAAFEGLVLHEQKKRLIRSLVGHDPTSNSNEYDDLIQGKGRGLIFLLHGPPGVGKTFTAESIADHTRRPLLKITSGELSLGGAWVEERLSLLFSLATRWNAIILLDEADAFMQERKLGSFESNWLVSTLLRVLEYYRGIMFLTTNRVETLDHAFKSRIHLCVSYPPLSADARRQLWKATISRAHAGRLPEWLTPDIMDQFVDPNINGREIRNIVSTGLALARGDKRGLIAADIFDALTALKQFESDFGRSLGGSEA</sequence>
<dbReference type="Proteomes" id="UP001433268">
    <property type="component" value="Unassembled WGS sequence"/>
</dbReference>
<evidence type="ECO:0000259" key="2">
    <source>
        <dbReference type="SMART" id="SM00382"/>
    </source>
</evidence>
<feature type="compositionally biased region" description="Acidic residues" evidence="1">
    <location>
        <begin position="79"/>
        <end position="89"/>
    </location>
</feature>
<gene>
    <name evidence="3" type="ORF">PG997_005723</name>
</gene>